<dbReference type="KEGG" id="gka:GK1794"/>
<evidence type="ECO:0008006" key="3">
    <source>
        <dbReference type="Google" id="ProtNLM"/>
    </source>
</evidence>
<sequence>MAVAITVEVQQREDTKAMGVDLGLRYIAVASIGTKSLFFKDSQCAFIRRRYAALRRTLGKAKKLHMIRTIGRKESCWMKVINHKISRQIVRFALANGVGMIRMEKLTRSLNHRRERRKRLFPLDGDMVRP</sequence>
<dbReference type="Proteomes" id="UP000001172">
    <property type="component" value="Chromosome"/>
</dbReference>
<evidence type="ECO:0000313" key="2">
    <source>
        <dbReference type="Proteomes" id="UP000001172"/>
    </source>
</evidence>
<dbReference type="HOGENOM" id="CLU_1935024_0_0_9"/>
<organism evidence="1 2">
    <name type="scientific">Geobacillus kaustophilus (strain HTA426)</name>
    <dbReference type="NCBI Taxonomy" id="235909"/>
    <lineage>
        <taxon>Bacteria</taxon>
        <taxon>Bacillati</taxon>
        <taxon>Bacillota</taxon>
        <taxon>Bacilli</taxon>
        <taxon>Bacillales</taxon>
        <taxon>Anoxybacillaceae</taxon>
        <taxon>Geobacillus</taxon>
        <taxon>Geobacillus thermoleovorans group</taxon>
    </lineage>
</organism>
<dbReference type="AlphaFoldDB" id="Q5KZ07"/>
<protein>
    <recommendedName>
        <fullName evidence="3">Transposase family protein</fullName>
    </recommendedName>
</protein>
<dbReference type="PATRIC" id="fig|235909.7.peg.1921"/>
<proteinExistence type="predicted"/>
<accession>Q5KZ07</accession>
<dbReference type="STRING" id="235909.GK1794"/>
<reference evidence="1 2" key="1">
    <citation type="journal article" date="2004" name="Nucleic Acids Res.">
        <title>Thermoadaptation trait revealed by the genome sequence of thermophilic Geobacillus kaustophilus.</title>
        <authorList>
            <person name="Takami H."/>
            <person name="Takaki Y."/>
            <person name="Chee G.J."/>
            <person name="Nishi S."/>
            <person name="Shimamura S."/>
            <person name="Suzuki H."/>
            <person name="Matsui S."/>
            <person name="Uchiyama I."/>
        </authorList>
    </citation>
    <scope>NUCLEOTIDE SEQUENCE [LARGE SCALE GENOMIC DNA]</scope>
    <source>
        <strain evidence="1 2">HTA426</strain>
    </source>
</reference>
<gene>
    <name evidence="1" type="ordered locus">GK1794</name>
</gene>
<keyword evidence="2" id="KW-1185">Reference proteome</keyword>
<evidence type="ECO:0000313" key="1">
    <source>
        <dbReference type="EMBL" id="BAD76079.1"/>
    </source>
</evidence>
<dbReference type="EMBL" id="BA000043">
    <property type="protein sequence ID" value="BAD76079.1"/>
    <property type="molecule type" value="Genomic_DNA"/>
</dbReference>
<name>Q5KZ07_GEOKA</name>
<dbReference type="eggNOG" id="COG0675">
    <property type="taxonomic scope" value="Bacteria"/>
</dbReference>